<feature type="region of interest" description="Disordered" evidence="1">
    <location>
        <begin position="1"/>
        <end position="98"/>
    </location>
</feature>
<dbReference type="AlphaFoldDB" id="A0ABD3Q8T8"/>
<reference evidence="2 3" key="1">
    <citation type="submission" date="2024-10" db="EMBL/GenBank/DDBJ databases">
        <title>Updated reference genomes for cyclostephanoid diatoms.</title>
        <authorList>
            <person name="Roberts W.R."/>
            <person name="Alverson A.J."/>
        </authorList>
    </citation>
    <scope>NUCLEOTIDE SEQUENCE [LARGE SCALE GENOMIC DNA]</scope>
    <source>
        <strain evidence="2 3">AJA276-08</strain>
    </source>
</reference>
<name>A0ABD3Q8T8_9STRA</name>
<evidence type="ECO:0000313" key="3">
    <source>
        <dbReference type="Proteomes" id="UP001530315"/>
    </source>
</evidence>
<dbReference type="Proteomes" id="UP001530315">
    <property type="component" value="Unassembled WGS sequence"/>
</dbReference>
<proteinExistence type="predicted"/>
<sequence>MPPFRSERFDPYGEGAAATNAPLNSNPSLPHGTARQRTFIGEGRPLDSNGGRYAAVGGHSSQVAGGNGGSNSNGRRRPPHSGENSIHSRILGGSHDVTPQYRRGGVETQAFPQGHNAGYSRASYEGNGFVIGKTGAAALTTQIHPLMEIRKRPKSQRNAEGYNNAYSAEKYMGGGSHIQHSSAPYSLRASNFLSQSWRILSLLLGQIPEEDALALKKQHHYGLGSSEEAILLHLLSAKSTVRILRLFLLIPLLIFSSKRVFPPLADRITRPKVWNWSAGVALPGQKSVARRNLAGRNCVMNYFIEKQPPDEYDPDYVHIKPGETNKDGTPKIRPPVKIVEGTYRTKGQVHVISRFVEAVADSFRSNTKIRQHIIFAEVRDSGHLAHEAMRHWPPRGKHKTIVHVIASDELPPDDAGRSAALALGYGTLEDIEERFKGNDKVRIYDRDGNIAGLPYIGEDMDDDEVLEGMEVDVPDRETLELRIKSGKNRKMMRTNTTLLPDGTRPYPNLRALLPFEDEDDGEGEITVPYLHVDGMKFLNQMQVLESARSLLEDNRVVAVGIEHAPDLDVRVLIEFFSQVRYKTFFLGARQIARIDNLCDEVLADVLDHPSLKQNGSVFRRFFIRVGLISKEELRVSGGKDTPEGPKRRETPPFFVAMPRGRRSKEEMTIQHMYDLFGGYGGGGGQIKTANDRKAPGK</sequence>
<keyword evidence="3" id="KW-1185">Reference proteome</keyword>
<accession>A0ABD3Q8T8</accession>
<comment type="caution">
    <text evidence="2">The sequence shown here is derived from an EMBL/GenBank/DDBJ whole genome shotgun (WGS) entry which is preliminary data.</text>
</comment>
<evidence type="ECO:0000313" key="2">
    <source>
        <dbReference type="EMBL" id="KAL3796528.1"/>
    </source>
</evidence>
<dbReference type="EMBL" id="JALLAZ020000385">
    <property type="protein sequence ID" value="KAL3796528.1"/>
    <property type="molecule type" value="Genomic_DNA"/>
</dbReference>
<feature type="compositionally biased region" description="Basic and acidic residues" evidence="1">
    <location>
        <begin position="1"/>
        <end position="11"/>
    </location>
</feature>
<feature type="compositionally biased region" description="Basic and acidic residues" evidence="1">
    <location>
        <begin position="640"/>
        <end position="650"/>
    </location>
</feature>
<organism evidence="2 3">
    <name type="scientific">Stephanodiscus triporus</name>
    <dbReference type="NCBI Taxonomy" id="2934178"/>
    <lineage>
        <taxon>Eukaryota</taxon>
        <taxon>Sar</taxon>
        <taxon>Stramenopiles</taxon>
        <taxon>Ochrophyta</taxon>
        <taxon>Bacillariophyta</taxon>
        <taxon>Coscinodiscophyceae</taxon>
        <taxon>Thalassiosirophycidae</taxon>
        <taxon>Stephanodiscales</taxon>
        <taxon>Stephanodiscaceae</taxon>
        <taxon>Stephanodiscus</taxon>
    </lineage>
</organism>
<gene>
    <name evidence="2" type="ORF">ACHAW5_004430</name>
</gene>
<protein>
    <submittedName>
        <fullName evidence="2">Uncharacterized protein</fullName>
    </submittedName>
</protein>
<evidence type="ECO:0000256" key="1">
    <source>
        <dbReference type="SAM" id="MobiDB-lite"/>
    </source>
</evidence>
<feature type="region of interest" description="Disordered" evidence="1">
    <location>
        <begin position="634"/>
        <end position="653"/>
    </location>
</feature>